<dbReference type="Proteomes" id="UP000735302">
    <property type="component" value="Unassembled WGS sequence"/>
</dbReference>
<keyword evidence="2" id="KW-1185">Reference proteome</keyword>
<proteinExistence type="predicted"/>
<evidence type="ECO:0000313" key="1">
    <source>
        <dbReference type="EMBL" id="GFN83451.1"/>
    </source>
</evidence>
<protein>
    <submittedName>
        <fullName evidence="1">Uncharacterized protein</fullName>
    </submittedName>
</protein>
<dbReference type="EMBL" id="BLXT01001203">
    <property type="protein sequence ID" value="GFN83451.1"/>
    <property type="molecule type" value="Genomic_DNA"/>
</dbReference>
<accession>A0AAV3YMV9</accession>
<dbReference type="AlphaFoldDB" id="A0AAV3YMV9"/>
<name>A0AAV3YMV9_9GAST</name>
<organism evidence="1 2">
    <name type="scientific">Plakobranchus ocellatus</name>
    <dbReference type="NCBI Taxonomy" id="259542"/>
    <lineage>
        <taxon>Eukaryota</taxon>
        <taxon>Metazoa</taxon>
        <taxon>Spiralia</taxon>
        <taxon>Lophotrochozoa</taxon>
        <taxon>Mollusca</taxon>
        <taxon>Gastropoda</taxon>
        <taxon>Heterobranchia</taxon>
        <taxon>Euthyneura</taxon>
        <taxon>Panpulmonata</taxon>
        <taxon>Sacoglossa</taxon>
        <taxon>Placobranchoidea</taxon>
        <taxon>Plakobranchidae</taxon>
        <taxon>Plakobranchus</taxon>
    </lineage>
</organism>
<sequence>MDGETLNAKDFYVQETDRKLEIVLDNRNRTQMAFAATAPSPIVQLPNWTMQWSPELASNLSLGPEYYVQNATLSSLLQASLIINKYYLWVIFAFGFPDPPIQNFEVSTVNIRLMKLSILMDIIE</sequence>
<gene>
    <name evidence="1" type="ORF">PoB_000995700</name>
</gene>
<evidence type="ECO:0000313" key="2">
    <source>
        <dbReference type="Proteomes" id="UP000735302"/>
    </source>
</evidence>
<reference evidence="1 2" key="1">
    <citation type="journal article" date="2021" name="Elife">
        <title>Chloroplast acquisition without the gene transfer in kleptoplastic sea slugs, Plakobranchus ocellatus.</title>
        <authorList>
            <person name="Maeda T."/>
            <person name="Takahashi S."/>
            <person name="Yoshida T."/>
            <person name="Shimamura S."/>
            <person name="Takaki Y."/>
            <person name="Nagai Y."/>
            <person name="Toyoda A."/>
            <person name="Suzuki Y."/>
            <person name="Arimoto A."/>
            <person name="Ishii H."/>
            <person name="Satoh N."/>
            <person name="Nishiyama T."/>
            <person name="Hasebe M."/>
            <person name="Maruyama T."/>
            <person name="Minagawa J."/>
            <person name="Obokata J."/>
            <person name="Shigenobu S."/>
        </authorList>
    </citation>
    <scope>NUCLEOTIDE SEQUENCE [LARGE SCALE GENOMIC DNA]</scope>
</reference>
<comment type="caution">
    <text evidence="1">The sequence shown here is derived from an EMBL/GenBank/DDBJ whole genome shotgun (WGS) entry which is preliminary data.</text>
</comment>